<feature type="compositionally biased region" description="Polar residues" evidence="3">
    <location>
        <begin position="378"/>
        <end position="388"/>
    </location>
</feature>
<dbReference type="PROSITE" id="PS51329">
    <property type="entry name" value="C_CAP_COFACTOR_C"/>
    <property type="match status" value="3"/>
</dbReference>
<dbReference type="GO" id="GO:0005524">
    <property type="term" value="F:ATP binding"/>
    <property type="evidence" value="ECO:0007669"/>
    <property type="project" value="InterPro"/>
</dbReference>
<dbReference type="PANTHER" id="PTHR15440">
    <property type="entry name" value="XRP2 PROTEIN"/>
    <property type="match status" value="1"/>
</dbReference>
<feature type="compositionally biased region" description="Polar residues" evidence="3">
    <location>
        <begin position="651"/>
        <end position="661"/>
    </location>
</feature>
<feature type="domain" description="Protein kinase" evidence="4">
    <location>
        <begin position="1"/>
        <end position="65"/>
    </location>
</feature>
<comment type="similarity">
    <text evidence="1">Belongs to the TBCC family.</text>
</comment>
<dbReference type="InterPro" id="IPR017901">
    <property type="entry name" value="C-CAP_CF_C-like"/>
</dbReference>
<feature type="compositionally biased region" description="Acidic residues" evidence="3">
    <location>
        <begin position="672"/>
        <end position="683"/>
    </location>
</feature>
<feature type="region of interest" description="Disordered" evidence="3">
    <location>
        <begin position="312"/>
        <end position="922"/>
    </location>
</feature>
<evidence type="ECO:0008006" key="8">
    <source>
        <dbReference type="Google" id="ProtNLM"/>
    </source>
</evidence>
<dbReference type="GO" id="GO:0004672">
    <property type="term" value="F:protein kinase activity"/>
    <property type="evidence" value="ECO:0007669"/>
    <property type="project" value="InterPro"/>
</dbReference>
<feature type="compositionally biased region" description="Acidic residues" evidence="3">
    <location>
        <begin position="741"/>
        <end position="752"/>
    </location>
</feature>
<evidence type="ECO:0000256" key="2">
    <source>
        <dbReference type="ARBA" id="ARBA00022741"/>
    </source>
</evidence>
<evidence type="ECO:0000259" key="5">
    <source>
        <dbReference type="PROSITE" id="PS51329"/>
    </source>
</evidence>
<name>A0A6T2DN69_9EUGL</name>
<feature type="domain" description="C-CAP/cofactor C-like" evidence="5">
    <location>
        <begin position="1162"/>
        <end position="1310"/>
    </location>
</feature>
<feature type="region of interest" description="Disordered" evidence="3">
    <location>
        <begin position="1110"/>
        <end position="1137"/>
    </location>
</feature>
<feature type="compositionally biased region" description="Acidic residues" evidence="3">
    <location>
        <begin position="602"/>
        <end position="612"/>
    </location>
</feature>
<dbReference type="InterPro" id="IPR006599">
    <property type="entry name" value="CARP_motif"/>
</dbReference>
<dbReference type="PANTHER" id="PTHR15440:SF0">
    <property type="entry name" value="PROTEIN XRP2"/>
    <property type="match status" value="1"/>
</dbReference>
<dbReference type="GO" id="GO:0005096">
    <property type="term" value="F:GTPase activator activity"/>
    <property type="evidence" value="ECO:0007669"/>
    <property type="project" value="InterPro"/>
</dbReference>
<dbReference type="InterPro" id="IPR000719">
    <property type="entry name" value="Prot_kinase_dom"/>
</dbReference>
<dbReference type="GO" id="GO:0005929">
    <property type="term" value="C:cilium"/>
    <property type="evidence" value="ECO:0007669"/>
    <property type="project" value="TreeGrafter"/>
</dbReference>
<dbReference type="SUPFAM" id="SSF56112">
    <property type="entry name" value="Protein kinase-like (PK-like)"/>
    <property type="match status" value="1"/>
</dbReference>
<feature type="compositionally biased region" description="Polar residues" evidence="3">
    <location>
        <begin position="688"/>
        <end position="700"/>
    </location>
</feature>
<dbReference type="InterPro" id="IPR012945">
    <property type="entry name" value="Tubulin-bd_cofactor_C_dom"/>
</dbReference>
<keyword evidence="2" id="KW-0547">Nucleotide-binding</keyword>
<dbReference type="Gene3D" id="2.160.20.70">
    <property type="match status" value="3"/>
</dbReference>
<dbReference type="GO" id="GO:0006892">
    <property type="term" value="P:post-Golgi vesicle-mediated transport"/>
    <property type="evidence" value="ECO:0007669"/>
    <property type="project" value="TreeGrafter"/>
</dbReference>
<proteinExistence type="inferred from homology"/>
<dbReference type="PROSITE" id="PS50011">
    <property type="entry name" value="PROTEIN_KINASE_DOM"/>
    <property type="match status" value="1"/>
</dbReference>
<feature type="compositionally biased region" description="Low complexity" evidence="3">
    <location>
        <begin position="856"/>
        <end position="875"/>
    </location>
</feature>
<feature type="region of interest" description="Disordered" evidence="3">
    <location>
        <begin position="1433"/>
        <end position="1459"/>
    </location>
</feature>
<dbReference type="GO" id="GO:1990075">
    <property type="term" value="C:periciliary membrane compartment"/>
    <property type="evidence" value="ECO:0007669"/>
    <property type="project" value="TreeGrafter"/>
</dbReference>
<evidence type="ECO:0000256" key="1">
    <source>
        <dbReference type="ARBA" id="ARBA00008848"/>
    </source>
</evidence>
<feature type="compositionally biased region" description="Basic and acidic residues" evidence="3">
    <location>
        <begin position="613"/>
        <end position="622"/>
    </location>
</feature>
<evidence type="ECO:0000256" key="3">
    <source>
        <dbReference type="SAM" id="MobiDB-lite"/>
    </source>
</evidence>
<dbReference type="InterPro" id="IPR016098">
    <property type="entry name" value="CAP/MinC_C"/>
</dbReference>
<dbReference type="Gene3D" id="1.10.510.10">
    <property type="entry name" value="Transferase(Phosphotransferase) domain 1"/>
    <property type="match status" value="1"/>
</dbReference>
<feature type="compositionally biased region" description="Acidic residues" evidence="3">
    <location>
        <begin position="125"/>
        <end position="134"/>
    </location>
</feature>
<feature type="compositionally biased region" description="Low complexity" evidence="3">
    <location>
        <begin position="804"/>
        <end position="825"/>
    </location>
</feature>
<evidence type="ECO:0000259" key="4">
    <source>
        <dbReference type="PROSITE" id="PS50011"/>
    </source>
</evidence>
<dbReference type="EMBL" id="HBJA01102290">
    <property type="protein sequence ID" value="CAE0824023.1"/>
    <property type="molecule type" value="Transcribed_RNA"/>
</dbReference>
<sequence length="1515" mass="163489">MAEHLTPYHEMGAEESMQLIVKGPIPELEDKDRWSPEFHTFIAACLQRDPMVRPSPQELLKHPFLADIADSQAQSTVRSICKQFGEKRKMWNVWAQKQAEHTGQQVTLLPLCQIKELFYSRMMPEEEEEEEEDGSPGRPKPTTSASPDGAGKLLEIVDQEEQNIVKGPKECDGRVCVLKKLDNCEVHMVGLMESVKVVDCVECTLVLGPCVGEVLFSQCENMEITCAAQSVRLQDCRDCNVFTCVMQPPIVDHCSGMIVGPWNISIAGAKALFASAGLIPGRNQYRNVQDLSRDATEIPTPHFSVLEPDDLEEPMTITIPGLEGPAENPCDPATNIDLTESLNPPPSGPPVKTSAHDYDDGDFDSESDEDAAAKTKAPSHQTDASTPGSVGGAKTSRKALGRFDDDNEFEESGEEDAGRQGSNTYDDDGFDSFDAPPPQATAVLAKVKQAADHSEFDDSDEDAAAAAADDKPAALRADLEQMSQAAQHVAAAYENDFEDDFPADHGKAAAGEDDMCEFEPQAPEITVEAPHTPPRGRALHDYDDEFDDESPVPTPTGSSKAGTPSAAKPKASDDSEDEFEDERPTPTKEGQKTPEVAKVPGDYDDEFEDEEPTPTKEDKSDAGRPSATKALDSYDDDFDGDFDDEEPMPPQSTVSNASVPSPSKKPTKALDSYDDEFDDEEESPAPTPTKSDTATPSAENQKALHAYDDEFEDFDDDQPIAGSPGQAGLGPAPLMDVVGHEEEDKDDDEDGVGESPVVNRSQPLGSPDLGAPPAVAPTVAAADQDEDSDYDDEFDEEVDEDLGDASGTQPTANAAAAPKATTGSASFDDSDEDDDMPIPTPAGGRPSTPDNRSFNAPSDAPSAATSDAPSDSVAAIRDTPATQPLRLGHKDDSDSDSCSDASQQESRQASTPIIPASGSVNRGPQLVRLKGQQIVRMTGSVSGDVLQMAQLEDCKVYILDVVRSAVLQDCIGCTIVVGPTTTSLSILGCQGCNITAAGREVTLKDCQDLRLHLYSSAGPSLSDCNGIVINTWNCAFSGCSDLFRAANLDPAANKYRSVNADAASTYSLGCPNDLKVNELTFDEGEEIMEDDDGPEMPAALKALLDTPVAQAASTPAEAPAQVAAPAKPSVADDDWDSEDGELEVEGAKPAALDVDDLQAPAPAVLPDDEKLTCVKGKTDRTIVRYKGLEAQQMALDRLQGCTIKLFGMMDSVLVDDCYDCTFIIGPTTGSVMFRDCKNLKIAAACQQLRTRDCQDLQLYLYCNTDPVVETSFNIRFQTWNLAYPELKSLFAAARLNPARNRYQNVFDFNKGDESIPEPHFTVQPIDGSLKLQEEWITDFQDRKLECGPPEIPDALLQMLRGELAPPTGKDTEDDQAHDEFGHMDIRMGQQAAQAMVDAVDEDGAPKPRAPANFSKDAMYDDVFELDDDVDDVEDEAHSDVDMPNSTPVVPESARPSSEPEIQASDYIPRFAMAGAEYQSALQRVREMEVSLKELHAKCAEKARSVDALLHSILSS</sequence>
<dbReference type="InterPro" id="IPR011009">
    <property type="entry name" value="Kinase-like_dom_sf"/>
</dbReference>
<feature type="compositionally biased region" description="Acidic residues" evidence="3">
    <location>
        <begin position="405"/>
        <end position="415"/>
    </location>
</feature>
<reference evidence="6" key="1">
    <citation type="submission" date="2021-01" db="EMBL/GenBank/DDBJ databases">
        <authorList>
            <person name="Corre E."/>
            <person name="Pelletier E."/>
            <person name="Niang G."/>
            <person name="Scheremetjew M."/>
            <person name="Finn R."/>
            <person name="Kale V."/>
            <person name="Holt S."/>
            <person name="Cochrane G."/>
            <person name="Meng A."/>
            <person name="Brown T."/>
            <person name="Cohen L."/>
        </authorList>
    </citation>
    <scope>NUCLEOTIDE SEQUENCE</scope>
    <source>
        <strain evidence="6">CCMP1594</strain>
    </source>
</reference>
<dbReference type="EMBL" id="HBJA01102291">
    <property type="protein sequence ID" value="CAE0824024.1"/>
    <property type="molecule type" value="Transcribed_RNA"/>
</dbReference>
<organism evidence="6">
    <name type="scientific">Eutreptiella gymnastica</name>
    <dbReference type="NCBI Taxonomy" id="73025"/>
    <lineage>
        <taxon>Eukaryota</taxon>
        <taxon>Discoba</taxon>
        <taxon>Euglenozoa</taxon>
        <taxon>Euglenida</taxon>
        <taxon>Spirocuta</taxon>
        <taxon>Euglenophyceae</taxon>
        <taxon>Eutreptiales</taxon>
        <taxon>Eutreptiaceae</taxon>
        <taxon>Eutreptiella</taxon>
    </lineage>
</organism>
<feature type="compositionally biased region" description="Acidic residues" evidence="3">
    <location>
        <begin position="359"/>
        <end position="370"/>
    </location>
</feature>
<evidence type="ECO:0000313" key="6">
    <source>
        <dbReference type="EMBL" id="CAE0824023.1"/>
    </source>
</evidence>
<accession>A0A6T2DN69</accession>
<gene>
    <name evidence="6" type="ORF">EGYM00163_LOCUS35227</name>
    <name evidence="7" type="ORF">EGYM00163_LOCUS35228</name>
</gene>
<feature type="compositionally biased region" description="Basic and acidic residues" evidence="3">
    <location>
        <begin position="582"/>
        <end position="592"/>
    </location>
</feature>
<feature type="domain" description="C-CAP/cofactor C-like" evidence="5">
    <location>
        <begin position="901"/>
        <end position="1045"/>
    </location>
</feature>
<feature type="compositionally biased region" description="Acidic residues" evidence="3">
    <location>
        <begin position="633"/>
        <end position="647"/>
    </location>
</feature>
<feature type="compositionally biased region" description="Low complexity" evidence="3">
    <location>
        <begin position="771"/>
        <end position="782"/>
    </location>
</feature>
<feature type="region of interest" description="Disordered" evidence="3">
    <location>
        <begin position="124"/>
        <end position="150"/>
    </location>
</feature>
<feature type="compositionally biased region" description="Acidic residues" evidence="3">
    <location>
        <begin position="783"/>
        <end position="803"/>
    </location>
</feature>
<feature type="compositionally biased region" description="Basic and acidic residues" evidence="3">
    <location>
        <begin position="468"/>
        <end position="479"/>
    </location>
</feature>
<evidence type="ECO:0000313" key="7">
    <source>
        <dbReference type="EMBL" id="CAE0824024.1"/>
    </source>
</evidence>
<feature type="compositionally biased region" description="Low complexity" evidence="3">
    <location>
        <begin position="1110"/>
        <end position="1129"/>
    </location>
</feature>
<dbReference type="Pfam" id="PF07986">
    <property type="entry name" value="TBCC"/>
    <property type="match status" value="3"/>
</dbReference>
<feature type="compositionally biased region" description="Acidic residues" evidence="3">
    <location>
        <begin position="709"/>
        <end position="718"/>
    </location>
</feature>
<dbReference type="SMART" id="SM00673">
    <property type="entry name" value="CARP"/>
    <property type="match status" value="6"/>
</dbReference>
<dbReference type="InterPro" id="IPR039093">
    <property type="entry name" value="XRP2"/>
</dbReference>
<protein>
    <recommendedName>
        <fullName evidence="8">TBCC domain-containing protein 1</fullName>
    </recommendedName>
</protein>
<feature type="domain" description="C-CAP/cofactor C-like" evidence="5">
    <location>
        <begin position="141"/>
        <end position="297"/>
    </location>
</feature>